<dbReference type="EMBL" id="WDPD01000011">
    <property type="protein sequence ID" value="KAB7459655.1"/>
    <property type="molecule type" value="Genomic_DNA"/>
</dbReference>
<keyword evidence="5 6" id="KW-0472">Membrane</keyword>
<dbReference type="GO" id="GO:0005886">
    <property type="term" value="C:plasma membrane"/>
    <property type="evidence" value="ECO:0007669"/>
    <property type="project" value="UniProtKB-SubCell"/>
</dbReference>
<dbReference type="Gene3D" id="1.20.1740.10">
    <property type="entry name" value="Amino acid/polyamine transporter I"/>
    <property type="match status" value="1"/>
</dbReference>
<gene>
    <name evidence="8" type="primary">adiC</name>
    <name evidence="8" type="ORF">BDLFYP24_00761</name>
    <name evidence="7" type="ORF">GBB04_09175</name>
</gene>
<sequence length="422" mass="44837">MAGLNKEINLPRGVALAVGMVLGSGMLGLPGIVVAAVGSRMAIASWLAVILAMVPMVAIFSRLGSRYTTAAGLTEYARIAFGPWAADATSVLLWGTYAIGIPALAWVGGAYVCSLFDIAQYPWGLVCALMILLASTIVNLLGTRLTALINTISLWMIAALICILVGTHLDLLVLGIRELPSITTGFDLSGLISGAGLIVWAFLGWENMSFSAEEFRNPKRNIPMTYWISFAVVSALYLALAFVVNGAEIAGTHITGASGLTSLLPDDWKAVITVLIVIAILANANSWVLGASRLTFSAGRNGLLPGIFTKTNRNGVPVNALIAMQVIYTGVIVIAGLLHLKADNLVGIVSQDFIVLYVVSIIAFIISERNEGGVSGASWLIALLSLVLCGIILTGFTWWILYPTMLVAVGAAVHRRRMRRRK</sequence>
<protein>
    <submittedName>
        <fullName evidence="7">Amino acid permease</fullName>
    </submittedName>
    <submittedName>
        <fullName evidence="8">Arginine/agmatine antiporter</fullName>
    </submittedName>
</protein>
<organism evidence="8">
    <name type="scientific">Bifidobacterium dentium</name>
    <dbReference type="NCBI Taxonomy" id="1689"/>
    <lineage>
        <taxon>Bacteria</taxon>
        <taxon>Bacillati</taxon>
        <taxon>Actinomycetota</taxon>
        <taxon>Actinomycetes</taxon>
        <taxon>Bifidobacteriales</taxon>
        <taxon>Bifidobacteriaceae</taxon>
        <taxon>Bifidobacterium</taxon>
    </lineage>
</organism>
<feature type="transmembrane region" description="Helical" evidence="6">
    <location>
        <begin position="154"/>
        <end position="176"/>
    </location>
</feature>
<dbReference type="Pfam" id="PF13520">
    <property type="entry name" value="AA_permease_2"/>
    <property type="match status" value="1"/>
</dbReference>
<reference evidence="7 9" key="1">
    <citation type="journal article" date="2019" name="Nat. Med.">
        <title>A library of human gut bacterial isolates paired with longitudinal multiomics data enables mechanistic microbiome research.</title>
        <authorList>
            <person name="Poyet M."/>
            <person name="Groussin M."/>
            <person name="Gibbons S.M."/>
            <person name="Avila-Pacheco J."/>
            <person name="Jiang X."/>
            <person name="Kearney S.M."/>
            <person name="Perrotta A.R."/>
            <person name="Berdy B."/>
            <person name="Zhao S."/>
            <person name="Lieberman T.D."/>
            <person name="Swanson P.K."/>
            <person name="Smith M."/>
            <person name="Roesemann S."/>
            <person name="Alexander J.E."/>
            <person name="Rich S.A."/>
            <person name="Livny J."/>
            <person name="Vlamakis H."/>
            <person name="Clish C."/>
            <person name="Bullock K."/>
            <person name="Deik A."/>
            <person name="Scott J."/>
            <person name="Pierce K.A."/>
            <person name="Xavier R.J."/>
            <person name="Alm E.J."/>
        </authorList>
    </citation>
    <scope>NUCLEOTIDE SEQUENCE [LARGE SCALE GENOMIC DNA]</scope>
    <source>
        <strain evidence="7 9">BIOML-A2</strain>
    </source>
</reference>
<feature type="transmembrane region" description="Helical" evidence="6">
    <location>
        <begin position="270"/>
        <end position="296"/>
    </location>
</feature>
<evidence type="ECO:0000256" key="2">
    <source>
        <dbReference type="ARBA" id="ARBA00022475"/>
    </source>
</evidence>
<comment type="subcellular location">
    <subcellularLocation>
        <location evidence="1">Cell membrane</location>
        <topology evidence="1">Multi-pass membrane protein</topology>
    </subcellularLocation>
</comment>
<feature type="transmembrane region" description="Helical" evidence="6">
    <location>
        <begin position="345"/>
        <end position="366"/>
    </location>
</feature>
<evidence type="ECO:0000256" key="1">
    <source>
        <dbReference type="ARBA" id="ARBA00004651"/>
    </source>
</evidence>
<evidence type="ECO:0000256" key="4">
    <source>
        <dbReference type="ARBA" id="ARBA00022989"/>
    </source>
</evidence>
<feature type="transmembrane region" description="Helical" evidence="6">
    <location>
        <begin position="188"/>
        <end position="205"/>
    </location>
</feature>
<keyword evidence="4 6" id="KW-1133">Transmembrane helix</keyword>
<dbReference type="RefSeq" id="WP_129879438.1">
    <property type="nucleotide sequence ID" value="NZ_CACRSP010000002.1"/>
</dbReference>
<evidence type="ECO:0000256" key="3">
    <source>
        <dbReference type="ARBA" id="ARBA00022692"/>
    </source>
</evidence>
<dbReference type="PANTHER" id="PTHR42770">
    <property type="entry name" value="AMINO ACID TRANSPORTER-RELATED"/>
    <property type="match status" value="1"/>
</dbReference>
<reference evidence="8" key="2">
    <citation type="submission" date="2019-11" db="EMBL/GenBank/DDBJ databases">
        <authorList>
            <person name="Feng L."/>
        </authorList>
    </citation>
    <scope>NUCLEOTIDE SEQUENCE</scope>
    <source>
        <strain evidence="8">BdentiumLFYP24</strain>
    </source>
</reference>
<evidence type="ECO:0000313" key="7">
    <source>
        <dbReference type="EMBL" id="KAB7459655.1"/>
    </source>
</evidence>
<feature type="transmembrane region" description="Helical" evidence="6">
    <location>
        <begin position="43"/>
        <end position="63"/>
    </location>
</feature>
<dbReference type="EMBL" id="CACRSP010000002">
    <property type="protein sequence ID" value="VYS75194.1"/>
    <property type="molecule type" value="Genomic_DNA"/>
</dbReference>
<keyword evidence="3 6" id="KW-0812">Transmembrane</keyword>
<proteinExistence type="predicted"/>
<feature type="transmembrane region" description="Helical" evidence="6">
    <location>
        <begin position="84"/>
        <end position="109"/>
    </location>
</feature>
<dbReference type="Proteomes" id="UP000429211">
    <property type="component" value="Unassembled WGS sequence"/>
</dbReference>
<keyword evidence="2" id="KW-1003">Cell membrane</keyword>
<dbReference type="GO" id="GO:0022857">
    <property type="term" value="F:transmembrane transporter activity"/>
    <property type="evidence" value="ECO:0007669"/>
    <property type="project" value="InterPro"/>
</dbReference>
<feature type="transmembrane region" description="Helical" evidence="6">
    <location>
        <begin position="12"/>
        <end position="37"/>
    </location>
</feature>
<feature type="transmembrane region" description="Helical" evidence="6">
    <location>
        <begin position="373"/>
        <end position="393"/>
    </location>
</feature>
<dbReference type="PIRSF" id="PIRSF006060">
    <property type="entry name" value="AA_transporter"/>
    <property type="match status" value="1"/>
</dbReference>
<feature type="transmembrane region" description="Helical" evidence="6">
    <location>
        <begin position="121"/>
        <end position="142"/>
    </location>
</feature>
<dbReference type="InterPro" id="IPR002293">
    <property type="entry name" value="AA/rel_permease1"/>
</dbReference>
<feature type="transmembrane region" description="Helical" evidence="6">
    <location>
        <begin position="316"/>
        <end position="339"/>
    </location>
</feature>
<evidence type="ECO:0000313" key="8">
    <source>
        <dbReference type="EMBL" id="VYS75194.1"/>
    </source>
</evidence>
<evidence type="ECO:0000256" key="6">
    <source>
        <dbReference type="SAM" id="Phobius"/>
    </source>
</evidence>
<dbReference type="AlphaFoldDB" id="A0A6N2R3B7"/>
<accession>A0A6N2R3B7</accession>
<name>A0A6N2R3B7_9BIFI</name>
<feature type="transmembrane region" description="Helical" evidence="6">
    <location>
        <begin position="226"/>
        <end position="250"/>
    </location>
</feature>
<evidence type="ECO:0000256" key="5">
    <source>
        <dbReference type="ARBA" id="ARBA00023136"/>
    </source>
</evidence>
<dbReference type="PANTHER" id="PTHR42770:SF13">
    <property type="entry name" value="L-METHIONINE_BRANCHED-CHAIN AMINO ACID EXPORTER YJEH"/>
    <property type="match status" value="1"/>
</dbReference>
<evidence type="ECO:0000313" key="9">
    <source>
        <dbReference type="Proteomes" id="UP000429211"/>
    </source>
</evidence>
<dbReference type="InterPro" id="IPR050367">
    <property type="entry name" value="APC_superfamily"/>
</dbReference>